<reference evidence="1 2" key="1">
    <citation type="submission" date="2020-05" db="EMBL/GenBank/DDBJ databases">
        <title>Azospirillum oleiclasticum sp. nov, a nitrogen-fixing and heavy crude oil-emulsifying bacterium isolated from the crude oil of Yumen Oilfield.</title>
        <authorList>
            <person name="Wu D."/>
            <person name="Cai M."/>
            <person name="Zhang X."/>
        </authorList>
    </citation>
    <scope>NUCLEOTIDE SEQUENCE [LARGE SCALE GENOMIC DNA]</scope>
    <source>
        <strain evidence="1 2">ROY-1-1-2</strain>
    </source>
</reference>
<dbReference type="RefSeq" id="WP_180282709.1">
    <property type="nucleotide sequence ID" value="NZ_JABFDB010000010.1"/>
</dbReference>
<comment type="caution">
    <text evidence="1">The sequence shown here is derived from an EMBL/GenBank/DDBJ whole genome shotgun (WGS) entry which is preliminary data.</text>
</comment>
<sequence>MAPIDLIRRLSASLRIVHHIPGRVRLKLDAAPDAGLAAAAGDVDALRRALGGSPGIRTVSVNPLARSCTIEYDPSVIPPTAWPDLLRGDLSAAAQTLLRIVTAGLGQVRV</sequence>
<name>A0ABX2TCS3_9PROT</name>
<dbReference type="CDD" id="cd00371">
    <property type="entry name" value="HMA"/>
    <property type="match status" value="1"/>
</dbReference>
<dbReference type="SUPFAM" id="SSF55008">
    <property type="entry name" value="HMA, heavy metal-associated domain"/>
    <property type="match status" value="1"/>
</dbReference>
<protein>
    <submittedName>
        <fullName evidence="1">Heavy-metal-associated domain-containing protein</fullName>
    </submittedName>
</protein>
<evidence type="ECO:0000313" key="2">
    <source>
        <dbReference type="Proteomes" id="UP000584642"/>
    </source>
</evidence>
<dbReference type="InterPro" id="IPR036163">
    <property type="entry name" value="HMA_dom_sf"/>
</dbReference>
<evidence type="ECO:0000313" key="1">
    <source>
        <dbReference type="EMBL" id="NYZ20928.1"/>
    </source>
</evidence>
<dbReference type="InterPro" id="IPR006121">
    <property type="entry name" value="HMA_dom"/>
</dbReference>
<dbReference type="Proteomes" id="UP000584642">
    <property type="component" value="Unassembled WGS sequence"/>
</dbReference>
<keyword evidence="2" id="KW-1185">Reference proteome</keyword>
<dbReference type="EMBL" id="JABFDB010000010">
    <property type="protein sequence ID" value="NYZ20928.1"/>
    <property type="molecule type" value="Genomic_DNA"/>
</dbReference>
<organism evidence="1 2">
    <name type="scientific">Azospirillum oleiclasticum</name>
    <dbReference type="NCBI Taxonomy" id="2735135"/>
    <lineage>
        <taxon>Bacteria</taxon>
        <taxon>Pseudomonadati</taxon>
        <taxon>Pseudomonadota</taxon>
        <taxon>Alphaproteobacteria</taxon>
        <taxon>Rhodospirillales</taxon>
        <taxon>Azospirillaceae</taxon>
        <taxon>Azospirillum</taxon>
    </lineage>
</organism>
<accession>A0ABX2TCS3</accession>
<gene>
    <name evidence="1" type="ORF">HND93_14535</name>
</gene>
<proteinExistence type="predicted"/>